<keyword evidence="2 4" id="KW-0808">Transferase</keyword>
<dbReference type="InterPro" id="IPR045304">
    <property type="entry name" value="LbH_SAT"/>
</dbReference>
<dbReference type="GO" id="GO:0009001">
    <property type="term" value="F:serine O-acetyltransferase activity"/>
    <property type="evidence" value="ECO:0007669"/>
    <property type="project" value="UniProtKB-EC"/>
</dbReference>
<gene>
    <name evidence="4" type="primary">cysE</name>
    <name evidence="4" type="ORF">NCTC11545_02604</name>
</gene>
<evidence type="ECO:0000256" key="2">
    <source>
        <dbReference type="ARBA" id="ARBA00022679"/>
    </source>
</evidence>
<proteinExistence type="predicted"/>
<dbReference type="AlphaFoldDB" id="A0A2X2SQ79"/>
<dbReference type="EMBL" id="UAVS01000012">
    <property type="protein sequence ID" value="SQA95372.1"/>
    <property type="molecule type" value="Genomic_DNA"/>
</dbReference>
<dbReference type="Gene3D" id="1.10.3130.10">
    <property type="entry name" value="serine acetyltransferase, domain 1"/>
    <property type="match status" value="1"/>
</dbReference>
<sequence>MGLFFIIMTKVNCTESFIIELYQESKNIKHHVSKQRINAFVEELFQFLFLIDERTCLSKANIEARYEELRYDFISIVDDFLQNEPQKEQLTDYYDCILPTIYAQLKQDAQYFIDSDPAATSLREVQVTYPGFFAIMVYRIAHELWTREVPLLPRILTEYAHSKTGIDIHPGATIGVPFMIDHGTAIVIGETTVIGNHVKVYQGVTLGALSVSVDKAHTKRHPTIQDNVVIYSGATILGGETVIGHDSVIGGNVWLTHSIEPFTKVFHKSQIIVKDNEVYEEPINFVI</sequence>
<dbReference type="Proteomes" id="UP000250169">
    <property type="component" value="Unassembled WGS sequence"/>
</dbReference>
<dbReference type="PANTHER" id="PTHR42811">
    <property type="entry name" value="SERINE ACETYLTRANSFERASE"/>
    <property type="match status" value="1"/>
</dbReference>
<evidence type="ECO:0000256" key="3">
    <source>
        <dbReference type="ARBA" id="ARBA00023315"/>
    </source>
</evidence>
<accession>A0A2X2SQ79</accession>
<evidence type="ECO:0000313" key="4">
    <source>
        <dbReference type="EMBL" id="SQA95372.1"/>
    </source>
</evidence>
<dbReference type="Gene3D" id="2.160.10.10">
    <property type="entry name" value="Hexapeptide repeat proteins"/>
    <property type="match status" value="1"/>
</dbReference>
<dbReference type="CDD" id="cd03354">
    <property type="entry name" value="LbH_SAT"/>
    <property type="match status" value="1"/>
</dbReference>
<evidence type="ECO:0000313" key="5">
    <source>
        <dbReference type="Proteomes" id="UP000250169"/>
    </source>
</evidence>
<dbReference type="EC" id="2.3.1.30" evidence="4"/>
<dbReference type="GO" id="GO:0008652">
    <property type="term" value="P:amino acid biosynthetic process"/>
    <property type="evidence" value="ECO:0007669"/>
    <property type="project" value="UniProtKB-KW"/>
</dbReference>
<dbReference type="InterPro" id="IPR011004">
    <property type="entry name" value="Trimer_LpxA-like_sf"/>
</dbReference>
<reference evidence="4 5" key="1">
    <citation type="submission" date="2018-06" db="EMBL/GenBank/DDBJ databases">
        <authorList>
            <consortium name="Pathogen Informatics"/>
            <person name="Doyle S."/>
        </authorList>
    </citation>
    <scope>NUCLEOTIDE SEQUENCE [LARGE SCALE GENOMIC DNA]</scope>
    <source>
        <strain evidence="4 5">NCTC11545</strain>
    </source>
</reference>
<evidence type="ECO:0000256" key="1">
    <source>
        <dbReference type="ARBA" id="ARBA00022605"/>
    </source>
</evidence>
<dbReference type="InterPro" id="IPR042122">
    <property type="entry name" value="Ser_AcTrfase_N_sf"/>
</dbReference>
<dbReference type="SUPFAM" id="SSF51161">
    <property type="entry name" value="Trimeric LpxA-like enzymes"/>
    <property type="match status" value="1"/>
</dbReference>
<keyword evidence="3 4" id="KW-0012">Acyltransferase</keyword>
<protein>
    <submittedName>
        <fullName evidence="4">Serine acetyltransferase</fullName>
        <ecNumber evidence="4">2.3.1.30</ecNumber>
    </submittedName>
</protein>
<name>A0A2X2SQ79_CAPOC</name>
<keyword evidence="1" id="KW-0028">Amino-acid biosynthesis</keyword>
<organism evidence="4 5">
    <name type="scientific">Capnocytophaga ochracea</name>
    <dbReference type="NCBI Taxonomy" id="1018"/>
    <lineage>
        <taxon>Bacteria</taxon>
        <taxon>Pseudomonadati</taxon>
        <taxon>Bacteroidota</taxon>
        <taxon>Flavobacteriia</taxon>
        <taxon>Flavobacteriales</taxon>
        <taxon>Flavobacteriaceae</taxon>
        <taxon>Capnocytophaga</taxon>
    </lineage>
</organism>